<protein>
    <submittedName>
        <fullName evidence="1">Uncharacterized protein</fullName>
    </submittedName>
</protein>
<organism evidence="1 2">
    <name type="scientific">Phlebia brevispora</name>
    <dbReference type="NCBI Taxonomy" id="194682"/>
    <lineage>
        <taxon>Eukaryota</taxon>
        <taxon>Fungi</taxon>
        <taxon>Dikarya</taxon>
        <taxon>Basidiomycota</taxon>
        <taxon>Agaricomycotina</taxon>
        <taxon>Agaricomycetes</taxon>
        <taxon>Polyporales</taxon>
        <taxon>Meruliaceae</taxon>
        <taxon>Phlebia</taxon>
    </lineage>
</organism>
<name>A0ACC1SZD6_9APHY</name>
<gene>
    <name evidence="1" type="ORF">NM688_g5176</name>
</gene>
<sequence>MQGKAVAQLCLVVDTDLLALLRQSHESSGDDLQDWKTDNEPEEHHGDGSHESGDSEGDEYNPSDESEVPRKYFLLEHP</sequence>
<accession>A0ACC1SZD6</accession>
<evidence type="ECO:0000313" key="2">
    <source>
        <dbReference type="Proteomes" id="UP001148662"/>
    </source>
</evidence>
<dbReference type="EMBL" id="JANHOG010000931">
    <property type="protein sequence ID" value="KAJ3549447.1"/>
    <property type="molecule type" value="Genomic_DNA"/>
</dbReference>
<evidence type="ECO:0000313" key="1">
    <source>
        <dbReference type="EMBL" id="KAJ3549447.1"/>
    </source>
</evidence>
<proteinExistence type="predicted"/>
<reference evidence="1" key="1">
    <citation type="submission" date="2022-07" db="EMBL/GenBank/DDBJ databases">
        <title>Genome Sequence of Phlebia brevispora.</title>
        <authorList>
            <person name="Buettner E."/>
        </authorList>
    </citation>
    <scope>NUCLEOTIDE SEQUENCE</scope>
    <source>
        <strain evidence="1">MPL23</strain>
    </source>
</reference>
<comment type="caution">
    <text evidence="1">The sequence shown here is derived from an EMBL/GenBank/DDBJ whole genome shotgun (WGS) entry which is preliminary data.</text>
</comment>
<keyword evidence="2" id="KW-1185">Reference proteome</keyword>
<dbReference type="Proteomes" id="UP001148662">
    <property type="component" value="Unassembled WGS sequence"/>
</dbReference>